<sequence length="98" mass="10933">MATADLGEEDEWELVDDDGFVYKRKKRPRLDLDAAGAPPPPDPSAEAEAEEAIIQDASNLCDMTEAICSQQEELMKQSLFDLPVWGSPRELMSFLCDE</sequence>
<organism evidence="1 2">
    <name type="scientific">Actinidia rufa</name>
    <dbReference type="NCBI Taxonomy" id="165716"/>
    <lineage>
        <taxon>Eukaryota</taxon>
        <taxon>Viridiplantae</taxon>
        <taxon>Streptophyta</taxon>
        <taxon>Embryophyta</taxon>
        <taxon>Tracheophyta</taxon>
        <taxon>Spermatophyta</taxon>
        <taxon>Magnoliopsida</taxon>
        <taxon>eudicotyledons</taxon>
        <taxon>Gunneridae</taxon>
        <taxon>Pentapetalae</taxon>
        <taxon>asterids</taxon>
        <taxon>Ericales</taxon>
        <taxon>Actinidiaceae</taxon>
        <taxon>Actinidia</taxon>
    </lineage>
</organism>
<dbReference type="AlphaFoldDB" id="A0A7J0ELA8"/>
<proteinExistence type="predicted"/>
<dbReference type="PANTHER" id="PTHR35737:SF1">
    <property type="entry name" value="CRYPTIC LOCI REGULATOR"/>
    <property type="match status" value="1"/>
</dbReference>
<evidence type="ECO:0000313" key="1">
    <source>
        <dbReference type="EMBL" id="GFY87255.1"/>
    </source>
</evidence>
<evidence type="ECO:0000313" key="2">
    <source>
        <dbReference type="Proteomes" id="UP000585474"/>
    </source>
</evidence>
<keyword evidence="2" id="KW-1185">Reference proteome</keyword>
<dbReference type="EMBL" id="BJWL01000005">
    <property type="protein sequence ID" value="GFY87255.1"/>
    <property type="molecule type" value="Genomic_DNA"/>
</dbReference>
<comment type="caution">
    <text evidence="1">The sequence shown here is derived from an EMBL/GenBank/DDBJ whole genome shotgun (WGS) entry which is preliminary data.</text>
</comment>
<name>A0A7J0ELA8_9ERIC</name>
<protein>
    <submittedName>
        <fullName evidence="1">Uncharacterized protein</fullName>
    </submittedName>
</protein>
<accession>A0A7J0ELA8</accession>
<dbReference type="PANTHER" id="PTHR35737">
    <property type="entry name" value="CRYPTIC LOCI REGULATOR"/>
    <property type="match status" value="1"/>
</dbReference>
<dbReference type="OrthoDB" id="1930051at2759"/>
<dbReference type="Proteomes" id="UP000585474">
    <property type="component" value="Unassembled WGS sequence"/>
</dbReference>
<gene>
    <name evidence="1" type="ORF">Acr_05g0008940</name>
</gene>
<reference evidence="1 2" key="1">
    <citation type="submission" date="2019-07" db="EMBL/GenBank/DDBJ databases">
        <title>De Novo Assembly of kiwifruit Actinidia rufa.</title>
        <authorList>
            <person name="Sugita-Konishi S."/>
            <person name="Sato K."/>
            <person name="Mori E."/>
            <person name="Abe Y."/>
            <person name="Kisaki G."/>
            <person name="Hamano K."/>
            <person name="Suezawa K."/>
            <person name="Otani M."/>
            <person name="Fukuda T."/>
            <person name="Manabe T."/>
            <person name="Gomi K."/>
            <person name="Tabuchi M."/>
            <person name="Akimitsu K."/>
            <person name="Kataoka I."/>
        </authorList>
    </citation>
    <scope>NUCLEOTIDE SEQUENCE [LARGE SCALE GENOMIC DNA]</scope>
    <source>
        <strain evidence="2">cv. Fuchu</strain>
    </source>
</reference>